<accession>A0A429ZU65</accession>
<comment type="similarity">
    <text evidence="1">Belongs to the glycosyl hydrolase 73 family.</text>
</comment>
<dbReference type="Pfam" id="PF01832">
    <property type="entry name" value="Glucosaminidase"/>
    <property type="match status" value="1"/>
</dbReference>
<keyword evidence="6" id="KW-1185">Reference proteome</keyword>
<feature type="domain" description="Mannosyl-glycoprotein endo-beta-N-acetylglucosamidase-like" evidence="4">
    <location>
        <begin position="52"/>
        <end position="211"/>
    </location>
</feature>
<sequence length="211" mass="24393">MTSKTTKRRRPKGKRKKQQLRIQRLFFWLMITVVIGAGYFFALNLLTTKIMTPSYDSGPRKEDFIDEISDHAQKLQKQYGILPSIIISQAILESDWGQSQLGREYNNLYGIKAYGQEEKIGLLTKEFVDNKWVEIVADFRVYPSWEASMEDHAQLFINGVSWNPQLYEKVVASDNYLSAAQALQEAGYATDPTYAQKIIKVIETYQLNNYD</sequence>
<evidence type="ECO:0000259" key="4">
    <source>
        <dbReference type="SMART" id="SM00047"/>
    </source>
</evidence>
<dbReference type="GO" id="GO:0004040">
    <property type="term" value="F:amidase activity"/>
    <property type="evidence" value="ECO:0007669"/>
    <property type="project" value="InterPro"/>
</dbReference>
<reference evidence="5 6" key="1">
    <citation type="submission" date="2017-05" db="EMBL/GenBank/DDBJ databases">
        <title>Vagococcus spp. assemblies.</title>
        <authorList>
            <person name="Gulvik C.A."/>
        </authorList>
    </citation>
    <scope>NUCLEOTIDE SEQUENCE [LARGE SCALE GENOMIC DNA]</scope>
    <source>
        <strain evidence="5 6">NCFB 2777</strain>
    </source>
</reference>
<dbReference type="RefSeq" id="WP_244922555.1">
    <property type="nucleotide sequence ID" value="NZ_NGJU01000003.1"/>
</dbReference>
<comment type="caution">
    <text evidence="5">The sequence shown here is derived from an EMBL/GenBank/DDBJ whole genome shotgun (WGS) entry which is preliminary data.</text>
</comment>
<protein>
    <submittedName>
        <fullName evidence="5">N-acetylmuramoyl-L-alanine amidase</fullName>
    </submittedName>
</protein>
<dbReference type="Proteomes" id="UP000287239">
    <property type="component" value="Unassembled WGS sequence"/>
</dbReference>
<dbReference type="PANTHER" id="PTHR33308">
    <property type="entry name" value="PEPTIDOGLYCAN HYDROLASE FLGJ"/>
    <property type="match status" value="1"/>
</dbReference>
<name>A0A429ZU65_9ENTE</name>
<dbReference type="Gene3D" id="4.10.80.30">
    <property type="entry name" value="DNA polymerase, domain 6"/>
    <property type="match status" value="1"/>
</dbReference>
<keyword evidence="3" id="KW-0472">Membrane</keyword>
<dbReference type="SMART" id="SM00047">
    <property type="entry name" value="LYZ2"/>
    <property type="match status" value="1"/>
</dbReference>
<keyword evidence="2" id="KW-0378">Hydrolase</keyword>
<evidence type="ECO:0000256" key="1">
    <source>
        <dbReference type="ARBA" id="ARBA00010266"/>
    </source>
</evidence>
<feature type="transmembrane region" description="Helical" evidence="3">
    <location>
        <begin position="25"/>
        <end position="46"/>
    </location>
</feature>
<evidence type="ECO:0000313" key="6">
    <source>
        <dbReference type="Proteomes" id="UP000287239"/>
    </source>
</evidence>
<dbReference type="GeneID" id="98567372"/>
<dbReference type="PRINTS" id="PR01002">
    <property type="entry name" value="FLGFLGJ"/>
</dbReference>
<evidence type="ECO:0000256" key="2">
    <source>
        <dbReference type="ARBA" id="ARBA00022801"/>
    </source>
</evidence>
<dbReference type="InterPro" id="IPR002901">
    <property type="entry name" value="MGlyc_endo_b_GlcNAc-like_dom"/>
</dbReference>
<dbReference type="PANTHER" id="PTHR33308:SF10">
    <property type="entry name" value="EXO-GLUCOSAMINIDASE LYTG"/>
    <property type="match status" value="1"/>
</dbReference>
<evidence type="ECO:0000313" key="5">
    <source>
        <dbReference type="EMBL" id="RST97278.1"/>
    </source>
</evidence>
<gene>
    <name evidence="5" type="ORF">CBF35_03250</name>
</gene>
<keyword evidence="3" id="KW-1133">Transmembrane helix</keyword>
<dbReference type="AlphaFoldDB" id="A0A429ZU65"/>
<evidence type="ECO:0000256" key="3">
    <source>
        <dbReference type="SAM" id="Phobius"/>
    </source>
</evidence>
<dbReference type="InterPro" id="IPR051056">
    <property type="entry name" value="Glycosyl_Hydrolase_73"/>
</dbReference>
<organism evidence="5 6">
    <name type="scientific">Vagococcus salmoninarum</name>
    <dbReference type="NCBI Taxonomy" id="2739"/>
    <lineage>
        <taxon>Bacteria</taxon>
        <taxon>Bacillati</taxon>
        <taxon>Bacillota</taxon>
        <taxon>Bacilli</taxon>
        <taxon>Lactobacillales</taxon>
        <taxon>Enterococcaceae</taxon>
        <taxon>Vagococcus</taxon>
    </lineage>
</organism>
<proteinExistence type="inferred from homology"/>
<dbReference type="EMBL" id="NGJU01000003">
    <property type="protein sequence ID" value="RST97278.1"/>
    <property type="molecule type" value="Genomic_DNA"/>
</dbReference>
<keyword evidence="3" id="KW-0812">Transmembrane</keyword>
<dbReference type="Gene3D" id="1.10.530.10">
    <property type="match status" value="1"/>
</dbReference>